<feature type="compositionally biased region" description="Low complexity" evidence="1">
    <location>
        <begin position="87"/>
        <end position="106"/>
    </location>
</feature>
<evidence type="ECO:0000256" key="1">
    <source>
        <dbReference type="SAM" id="MobiDB-lite"/>
    </source>
</evidence>
<reference evidence="2 3" key="1">
    <citation type="submission" date="2018-11" db="EMBL/GenBank/DDBJ databases">
        <title>Genome sequence of Saitozyma podzolica DSM 27192.</title>
        <authorList>
            <person name="Aliyu H."/>
            <person name="Gorte O."/>
            <person name="Ochsenreither K."/>
        </authorList>
    </citation>
    <scope>NUCLEOTIDE SEQUENCE [LARGE SCALE GENOMIC DNA]</scope>
    <source>
        <strain evidence="2 3">DSM 27192</strain>
    </source>
</reference>
<accession>A0A427XYT1</accession>
<feature type="compositionally biased region" description="Polar residues" evidence="1">
    <location>
        <begin position="146"/>
        <end position="164"/>
    </location>
</feature>
<dbReference type="OrthoDB" id="10399462at2759"/>
<feature type="region of interest" description="Disordered" evidence="1">
    <location>
        <begin position="50"/>
        <end position="240"/>
    </location>
</feature>
<dbReference type="AlphaFoldDB" id="A0A427XYT1"/>
<dbReference type="EMBL" id="RSCD01000022">
    <property type="protein sequence ID" value="RSH84036.1"/>
    <property type="molecule type" value="Genomic_DNA"/>
</dbReference>
<keyword evidence="3" id="KW-1185">Reference proteome</keyword>
<feature type="compositionally biased region" description="Low complexity" evidence="1">
    <location>
        <begin position="117"/>
        <end position="128"/>
    </location>
</feature>
<feature type="compositionally biased region" description="Polar residues" evidence="1">
    <location>
        <begin position="107"/>
        <end position="116"/>
    </location>
</feature>
<evidence type="ECO:0000313" key="3">
    <source>
        <dbReference type="Proteomes" id="UP000279259"/>
    </source>
</evidence>
<name>A0A427XYT1_9TREE</name>
<organism evidence="2 3">
    <name type="scientific">Saitozyma podzolica</name>
    <dbReference type="NCBI Taxonomy" id="1890683"/>
    <lineage>
        <taxon>Eukaryota</taxon>
        <taxon>Fungi</taxon>
        <taxon>Dikarya</taxon>
        <taxon>Basidiomycota</taxon>
        <taxon>Agaricomycotina</taxon>
        <taxon>Tremellomycetes</taxon>
        <taxon>Tremellales</taxon>
        <taxon>Trimorphomycetaceae</taxon>
        <taxon>Saitozyma</taxon>
    </lineage>
</organism>
<comment type="caution">
    <text evidence="2">The sequence shown here is derived from an EMBL/GenBank/DDBJ whole genome shotgun (WGS) entry which is preliminary data.</text>
</comment>
<feature type="compositionally biased region" description="Polar residues" evidence="1">
    <location>
        <begin position="229"/>
        <end position="239"/>
    </location>
</feature>
<gene>
    <name evidence="2" type="ORF">EHS25_005281</name>
</gene>
<sequence>MEQSSALSLLPALSPWLSRADPSYFASSAPRPRSIAWPRAASTVNTGTSIHTPTTFIQPSTFTPAPILPDGTSRSSGRPRRSLAWEAATSGGTSAATATDTLASTTPPVTTLNGDGSSSRSRPRSTSPPTRPSEQSSAPRPPTKSRGWSTADESLNGQAPTRSHSGAIDDSVLSTSPVRSQRGKSQHRDLFQDDTLLDTTTLASTSPTTPSLKWPRNSRVRSFSPHADTGTTRTANTAGMSPDDYFQYYDSYTSGSRAIPLPIVHDPTSRPTKSCLRSTSRFGATADIVDVESMSLDDRIALAKTFASQRASESNCMGVRGRGVKDKAKDVFDKSYGSSSAAPTDAQTEQRRTLRFVEGWDEGAKGFEHYGDDSEDWRQIYRTRSRRGESRARQ</sequence>
<proteinExistence type="predicted"/>
<feature type="compositionally biased region" description="Polar residues" evidence="1">
    <location>
        <begin position="50"/>
        <end position="63"/>
    </location>
</feature>
<evidence type="ECO:0000313" key="2">
    <source>
        <dbReference type="EMBL" id="RSH84036.1"/>
    </source>
</evidence>
<dbReference type="Proteomes" id="UP000279259">
    <property type="component" value="Unassembled WGS sequence"/>
</dbReference>
<protein>
    <submittedName>
        <fullName evidence="2">Uncharacterized protein</fullName>
    </submittedName>
</protein>
<feature type="compositionally biased region" description="Low complexity" evidence="1">
    <location>
        <begin position="193"/>
        <end position="212"/>
    </location>
</feature>